<organism evidence="5 6">
    <name type="scientific">Vandammella animalimorsus</name>
    <dbReference type="NCBI Taxonomy" id="2029117"/>
    <lineage>
        <taxon>Bacteria</taxon>
        <taxon>Pseudomonadati</taxon>
        <taxon>Pseudomonadota</taxon>
        <taxon>Betaproteobacteria</taxon>
        <taxon>Burkholderiales</taxon>
        <taxon>Comamonadaceae</taxon>
        <taxon>Vandammella</taxon>
    </lineage>
</organism>
<evidence type="ECO:0000313" key="5">
    <source>
        <dbReference type="EMBL" id="PAT37303.1"/>
    </source>
</evidence>
<keyword evidence="1 5" id="KW-0808">Transferase</keyword>
<sequence>MPQAPSPQADACAPALAQAMILAAGRGQRMRPLTDHTPKPLLMVRGQPLLAWHLAAMASAGIDCVLINTGWLGEQIPARLGSHFVPADAGHPGAPQPAPAAVQLRYSREDLDFGGGIETAGGIARALPQLQEMFWLIAGDVYAPQFRFDPQARARFATSDALAHLWLVPNPPHHRRGDFLLERGLARPLPEPASASDAQPGPPHCRHYTYSTIALLKQALFAPPWCELPRGNPEGQAAALGPLLQRAARAGRVSASLYHGDWTDVGTPQRLAALNQPPT</sequence>
<evidence type="ECO:0000313" key="6">
    <source>
        <dbReference type="Proteomes" id="UP000218054"/>
    </source>
</evidence>
<dbReference type="Pfam" id="PF12804">
    <property type="entry name" value="NTP_transf_3"/>
    <property type="match status" value="1"/>
</dbReference>
<gene>
    <name evidence="5" type="ORF">CK625_06735</name>
</gene>
<dbReference type="GO" id="GO:0016779">
    <property type="term" value="F:nucleotidyltransferase activity"/>
    <property type="evidence" value="ECO:0007669"/>
    <property type="project" value="UniProtKB-KW"/>
</dbReference>
<dbReference type="InterPro" id="IPR025877">
    <property type="entry name" value="MobA-like_NTP_Trfase"/>
</dbReference>
<dbReference type="SUPFAM" id="SSF53448">
    <property type="entry name" value="Nucleotide-diphospho-sugar transferases"/>
    <property type="match status" value="1"/>
</dbReference>
<dbReference type="Proteomes" id="UP000218054">
    <property type="component" value="Unassembled WGS sequence"/>
</dbReference>
<reference evidence="5 6" key="1">
    <citation type="submission" date="2017-08" db="EMBL/GenBank/DDBJ databases">
        <title>WGS of Clinical strains of the CDC Group NO-1 linked to zoonotic infections in humans.</title>
        <authorList>
            <person name="Bernier A.-M."/>
            <person name="Bernard K."/>
        </authorList>
    </citation>
    <scope>NUCLEOTIDE SEQUENCE [LARGE SCALE GENOMIC DNA]</scope>
    <source>
        <strain evidence="5 6">NML00-0135</strain>
    </source>
</reference>
<dbReference type="AlphaFoldDB" id="A0A2A2AHS4"/>
<feature type="domain" description="MobA-like NTP transferase" evidence="4">
    <location>
        <begin position="19"/>
        <end position="90"/>
    </location>
</feature>
<dbReference type="Gene3D" id="3.90.550.10">
    <property type="entry name" value="Spore Coat Polysaccharide Biosynthesis Protein SpsA, Chain A"/>
    <property type="match status" value="1"/>
</dbReference>
<proteinExistence type="predicted"/>
<dbReference type="RefSeq" id="WP_095539532.1">
    <property type="nucleotide sequence ID" value="NZ_NSJB01000003.1"/>
</dbReference>
<accession>A0A2A2AHS4</accession>
<name>A0A2A2AHS4_9BURK</name>
<dbReference type="PANTHER" id="PTHR43584">
    <property type="entry name" value="NUCLEOTIDYL TRANSFERASE"/>
    <property type="match status" value="1"/>
</dbReference>
<evidence type="ECO:0000259" key="4">
    <source>
        <dbReference type="Pfam" id="PF12804"/>
    </source>
</evidence>
<dbReference type="InterPro" id="IPR029044">
    <property type="entry name" value="Nucleotide-diphossugar_trans"/>
</dbReference>
<keyword evidence="3" id="KW-0460">Magnesium</keyword>
<dbReference type="InterPro" id="IPR050065">
    <property type="entry name" value="GlmU-like"/>
</dbReference>
<dbReference type="EMBL" id="NSJB01000003">
    <property type="protein sequence ID" value="PAT37303.1"/>
    <property type="molecule type" value="Genomic_DNA"/>
</dbReference>
<keyword evidence="6" id="KW-1185">Reference proteome</keyword>
<dbReference type="PANTHER" id="PTHR43584:SF8">
    <property type="entry name" value="N-ACETYLMURAMATE ALPHA-1-PHOSPHATE URIDYLYLTRANSFERASE"/>
    <property type="match status" value="1"/>
</dbReference>
<keyword evidence="2" id="KW-0548">Nucleotidyltransferase</keyword>
<evidence type="ECO:0000256" key="1">
    <source>
        <dbReference type="ARBA" id="ARBA00022679"/>
    </source>
</evidence>
<protein>
    <submittedName>
        <fullName evidence="5">Nucleotidyltransferase</fullName>
    </submittedName>
</protein>
<evidence type="ECO:0000256" key="3">
    <source>
        <dbReference type="ARBA" id="ARBA00022842"/>
    </source>
</evidence>
<comment type="caution">
    <text evidence="5">The sequence shown here is derived from an EMBL/GenBank/DDBJ whole genome shotgun (WGS) entry which is preliminary data.</text>
</comment>
<evidence type="ECO:0000256" key="2">
    <source>
        <dbReference type="ARBA" id="ARBA00022695"/>
    </source>
</evidence>